<name>A0A7Y4B0F5_VIBAL</name>
<dbReference type="GO" id="GO:0016787">
    <property type="term" value="F:hydrolase activity"/>
    <property type="evidence" value="ECO:0007669"/>
    <property type="project" value="UniProtKB-KW"/>
</dbReference>
<dbReference type="InterPro" id="IPR012223">
    <property type="entry name" value="TEII"/>
</dbReference>
<sequence>MSPLIAIASSGTHQDTHYIVCPFAGGGSGSFRAWRNLNLSKESVSIMLYPGRETRIDDATLESIESLAEEMVQALLASRIPIENTIIVGHSMGAQVAYEASRKLLLQGHSPRGLIISGCQAPHIKGRRLLGECDDTTFITNLIEMGGCDISLADNPQWWPIFLPALRADFTATEQYLFSSPPHRDARLFVPTLLVSGDKDQEAYYSEVEEWKLWCNNVIEHLVVKGGHFYVTEHPEMMLDCLRALSIEVAE</sequence>
<comment type="similarity">
    <text evidence="1">Belongs to the thioesterase family.</text>
</comment>
<dbReference type="Proteomes" id="UP000532247">
    <property type="component" value="Unassembled WGS sequence"/>
</dbReference>
<organism evidence="3 4">
    <name type="scientific">Vibrio alginolyticus</name>
    <dbReference type="NCBI Taxonomy" id="663"/>
    <lineage>
        <taxon>Bacteria</taxon>
        <taxon>Pseudomonadati</taxon>
        <taxon>Pseudomonadota</taxon>
        <taxon>Gammaproteobacteria</taxon>
        <taxon>Vibrionales</taxon>
        <taxon>Vibrionaceae</taxon>
        <taxon>Vibrio</taxon>
    </lineage>
</organism>
<feature type="domain" description="Thioesterase" evidence="2">
    <location>
        <begin position="19"/>
        <end position="240"/>
    </location>
</feature>
<evidence type="ECO:0000313" key="4">
    <source>
        <dbReference type="Proteomes" id="UP000532247"/>
    </source>
</evidence>
<protein>
    <submittedName>
        <fullName evidence="3">Alpha/beta fold hydrolase</fullName>
    </submittedName>
</protein>
<dbReference type="InterPro" id="IPR001031">
    <property type="entry name" value="Thioesterase"/>
</dbReference>
<evidence type="ECO:0000256" key="1">
    <source>
        <dbReference type="ARBA" id="ARBA00007169"/>
    </source>
</evidence>
<reference evidence="3 4" key="1">
    <citation type="submission" date="2019-09" db="EMBL/GenBank/DDBJ databases">
        <title>Draft genome sequencing and comparative genomics of hatchery-associated Vibrios.</title>
        <authorList>
            <person name="Kehlet-Delgado H."/>
            <person name="Mueller R.S."/>
        </authorList>
    </citation>
    <scope>NUCLEOTIDE SEQUENCE [LARGE SCALE GENOMIC DNA]</scope>
    <source>
        <strain evidence="3 4">081416A</strain>
    </source>
</reference>
<dbReference type="PANTHER" id="PTHR11487:SF0">
    <property type="entry name" value="S-ACYL FATTY ACID SYNTHASE THIOESTERASE, MEDIUM CHAIN"/>
    <property type="match status" value="1"/>
</dbReference>
<proteinExistence type="inferred from homology"/>
<dbReference type="GO" id="GO:0008610">
    <property type="term" value="P:lipid biosynthetic process"/>
    <property type="evidence" value="ECO:0007669"/>
    <property type="project" value="TreeGrafter"/>
</dbReference>
<gene>
    <name evidence="3" type="ORF">F0254_04680</name>
</gene>
<keyword evidence="3" id="KW-0378">Hydrolase</keyword>
<evidence type="ECO:0000259" key="2">
    <source>
        <dbReference type="Pfam" id="PF00975"/>
    </source>
</evidence>
<dbReference type="EMBL" id="VTYF01000002">
    <property type="protein sequence ID" value="NOI08160.1"/>
    <property type="molecule type" value="Genomic_DNA"/>
</dbReference>
<comment type="caution">
    <text evidence="3">The sequence shown here is derived from an EMBL/GenBank/DDBJ whole genome shotgun (WGS) entry which is preliminary data.</text>
</comment>
<evidence type="ECO:0000313" key="3">
    <source>
        <dbReference type="EMBL" id="NOI08160.1"/>
    </source>
</evidence>
<accession>A0A7Y4B0F5</accession>
<dbReference type="PANTHER" id="PTHR11487">
    <property type="entry name" value="THIOESTERASE"/>
    <property type="match status" value="1"/>
</dbReference>
<dbReference type="Pfam" id="PF00975">
    <property type="entry name" value="Thioesterase"/>
    <property type="match status" value="1"/>
</dbReference>
<dbReference type="SUPFAM" id="SSF53474">
    <property type="entry name" value="alpha/beta-Hydrolases"/>
    <property type="match status" value="1"/>
</dbReference>
<dbReference type="AlphaFoldDB" id="A0A7Y4B0F5"/>
<dbReference type="RefSeq" id="WP_047101764.1">
    <property type="nucleotide sequence ID" value="NZ_JAGFON010000004.1"/>
</dbReference>
<dbReference type="Gene3D" id="3.40.50.1820">
    <property type="entry name" value="alpha/beta hydrolase"/>
    <property type="match status" value="1"/>
</dbReference>
<dbReference type="InterPro" id="IPR029058">
    <property type="entry name" value="AB_hydrolase_fold"/>
</dbReference>